<organism evidence="3 4">
    <name type="scientific">Suillus fuscotomentosus</name>
    <dbReference type="NCBI Taxonomy" id="1912939"/>
    <lineage>
        <taxon>Eukaryota</taxon>
        <taxon>Fungi</taxon>
        <taxon>Dikarya</taxon>
        <taxon>Basidiomycota</taxon>
        <taxon>Agaricomycotina</taxon>
        <taxon>Agaricomycetes</taxon>
        <taxon>Agaricomycetidae</taxon>
        <taxon>Boletales</taxon>
        <taxon>Suillineae</taxon>
        <taxon>Suillaceae</taxon>
        <taxon>Suillus</taxon>
    </lineage>
</organism>
<feature type="compositionally biased region" description="Polar residues" evidence="1">
    <location>
        <begin position="296"/>
        <end position="313"/>
    </location>
</feature>
<dbReference type="Gene3D" id="3.40.50.300">
    <property type="entry name" value="P-loop containing nucleotide triphosphate hydrolases"/>
    <property type="match status" value="1"/>
</dbReference>
<evidence type="ECO:0000256" key="1">
    <source>
        <dbReference type="SAM" id="MobiDB-lite"/>
    </source>
</evidence>
<accession>A0AAD4EHQ4</accession>
<dbReference type="GeneID" id="64660488"/>
<proteinExistence type="predicted"/>
<gene>
    <name evidence="3" type="ORF">F5891DRAFT_1182598</name>
</gene>
<sequence length="330" mass="36463">MTMEFRTEIIEKLCKGEIWGIFCTDAAGMGLDLRDIQLVIQWGYTGSLCALMQYLGRAAHDPAVTAIAMYFVEREHFNTYKGKWKQPASSSKKWLSQKSAKVDESEGSADGDSTDDDDINDKDGRNGTGNNAEGPGVSQQILPTSLDNEEYEAAAMAAFINGHLFVDAELLTNDATLSVNLLPTQAPSSMQAKCKIKIPEHEMTSGEHRLREKLWEWRKFQMVEEGLDSDVFFGPQVIMSNKTLDWIVELAYGLKLPDVTSLCQQTDWCHVNEYDTKIIDIVLACIPTHPTPALAPSTQQNLSTPSSPQAVAPSKWQNRCSACLGVGHNG</sequence>
<dbReference type="PROSITE" id="PS51194">
    <property type="entry name" value="HELICASE_CTER"/>
    <property type="match status" value="1"/>
</dbReference>
<name>A0AAD4EHQ4_9AGAM</name>
<dbReference type="EMBL" id="JABBWK010000005">
    <property type="protein sequence ID" value="KAG1906350.1"/>
    <property type="molecule type" value="Genomic_DNA"/>
</dbReference>
<dbReference type="AlphaFoldDB" id="A0AAD4EHQ4"/>
<dbReference type="Pfam" id="PF00271">
    <property type="entry name" value="Helicase_C"/>
    <property type="match status" value="1"/>
</dbReference>
<feature type="domain" description="Helicase C-terminal" evidence="2">
    <location>
        <begin position="1"/>
        <end position="103"/>
    </location>
</feature>
<evidence type="ECO:0000259" key="2">
    <source>
        <dbReference type="PROSITE" id="PS51194"/>
    </source>
</evidence>
<comment type="caution">
    <text evidence="3">The sequence shown here is derived from an EMBL/GenBank/DDBJ whole genome shotgun (WGS) entry which is preliminary data.</text>
</comment>
<keyword evidence="4" id="KW-1185">Reference proteome</keyword>
<reference evidence="3" key="1">
    <citation type="journal article" date="2020" name="New Phytol.">
        <title>Comparative genomics reveals dynamic genome evolution in host specialist ectomycorrhizal fungi.</title>
        <authorList>
            <person name="Lofgren L.A."/>
            <person name="Nguyen N.H."/>
            <person name="Vilgalys R."/>
            <person name="Ruytinx J."/>
            <person name="Liao H.L."/>
            <person name="Branco S."/>
            <person name="Kuo A."/>
            <person name="LaButti K."/>
            <person name="Lipzen A."/>
            <person name="Andreopoulos W."/>
            <person name="Pangilinan J."/>
            <person name="Riley R."/>
            <person name="Hundley H."/>
            <person name="Na H."/>
            <person name="Barry K."/>
            <person name="Grigoriev I.V."/>
            <person name="Stajich J.E."/>
            <person name="Kennedy P.G."/>
        </authorList>
    </citation>
    <scope>NUCLEOTIDE SEQUENCE</scope>
    <source>
        <strain evidence="3">FC203</strain>
    </source>
</reference>
<feature type="compositionally biased region" description="Acidic residues" evidence="1">
    <location>
        <begin position="105"/>
        <end position="120"/>
    </location>
</feature>
<feature type="region of interest" description="Disordered" evidence="1">
    <location>
        <begin position="294"/>
        <end position="313"/>
    </location>
</feature>
<feature type="region of interest" description="Disordered" evidence="1">
    <location>
        <begin position="95"/>
        <end position="140"/>
    </location>
</feature>
<evidence type="ECO:0000313" key="4">
    <source>
        <dbReference type="Proteomes" id="UP001195769"/>
    </source>
</evidence>
<dbReference type="RefSeq" id="XP_041231925.1">
    <property type="nucleotide sequence ID" value="XM_041366190.1"/>
</dbReference>
<evidence type="ECO:0000313" key="3">
    <source>
        <dbReference type="EMBL" id="KAG1906350.1"/>
    </source>
</evidence>
<dbReference type="SUPFAM" id="SSF52540">
    <property type="entry name" value="P-loop containing nucleoside triphosphate hydrolases"/>
    <property type="match status" value="1"/>
</dbReference>
<dbReference type="Proteomes" id="UP001195769">
    <property type="component" value="Unassembled WGS sequence"/>
</dbReference>
<protein>
    <recommendedName>
        <fullName evidence="2">Helicase C-terminal domain-containing protein</fullName>
    </recommendedName>
</protein>
<dbReference type="InterPro" id="IPR001650">
    <property type="entry name" value="Helicase_C-like"/>
</dbReference>
<dbReference type="InterPro" id="IPR027417">
    <property type="entry name" value="P-loop_NTPase"/>
</dbReference>